<dbReference type="SMART" id="SM00034">
    <property type="entry name" value="CLECT"/>
    <property type="match status" value="1"/>
</dbReference>
<dbReference type="OMA" id="IWNEGSE"/>
<reference evidence="2" key="1">
    <citation type="submission" date="2025-08" db="UniProtKB">
        <authorList>
            <consortium name="Ensembl"/>
        </authorList>
    </citation>
    <scope>IDENTIFICATION</scope>
</reference>
<dbReference type="InterPro" id="IPR016186">
    <property type="entry name" value="C-type_lectin-like/link_sf"/>
</dbReference>
<dbReference type="Proteomes" id="UP000264800">
    <property type="component" value="Unplaced"/>
</dbReference>
<dbReference type="PANTHER" id="PTHR45784">
    <property type="entry name" value="C-TYPE LECTIN DOMAIN FAMILY 20 MEMBER A-RELATED"/>
    <property type="match status" value="1"/>
</dbReference>
<name>A0A3Q2ZC82_KRYMA</name>
<dbReference type="Gene3D" id="3.10.100.10">
    <property type="entry name" value="Mannose-Binding Protein A, subunit A"/>
    <property type="match status" value="1"/>
</dbReference>
<dbReference type="PROSITE" id="PS50041">
    <property type="entry name" value="C_TYPE_LECTIN_2"/>
    <property type="match status" value="1"/>
</dbReference>
<protein>
    <recommendedName>
        <fullName evidence="1">C-type lectin domain-containing protein</fullName>
    </recommendedName>
</protein>
<organism evidence="2 3">
    <name type="scientific">Kryptolebias marmoratus</name>
    <name type="common">Mangrove killifish</name>
    <name type="synonym">Rivulus marmoratus</name>
    <dbReference type="NCBI Taxonomy" id="37003"/>
    <lineage>
        <taxon>Eukaryota</taxon>
        <taxon>Metazoa</taxon>
        <taxon>Chordata</taxon>
        <taxon>Craniata</taxon>
        <taxon>Vertebrata</taxon>
        <taxon>Euteleostomi</taxon>
        <taxon>Actinopterygii</taxon>
        <taxon>Neopterygii</taxon>
        <taxon>Teleostei</taxon>
        <taxon>Neoteleostei</taxon>
        <taxon>Acanthomorphata</taxon>
        <taxon>Ovalentaria</taxon>
        <taxon>Atherinomorphae</taxon>
        <taxon>Cyprinodontiformes</taxon>
        <taxon>Rivulidae</taxon>
        <taxon>Kryptolebias</taxon>
    </lineage>
</organism>
<dbReference type="Pfam" id="PF00059">
    <property type="entry name" value="Lectin_C"/>
    <property type="match status" value="1"/>
</dbReference>
<dbReference type="InterPro" id="IPR016187">
    <property type="entry name" value="CTDL_fold"/>
</dbReference>
<evidence type="ECO:0000313" key="2">
    <source>
        <dbReference type="Ensembl" id="ENSKMAP00000000180.1"/>
    </source>
</evidence>
<dbReference type="Ensembl" id="ENSKMAT00000000204.1">
    <property type="protein sequence ID" value="ENSKMAP00000000180.1"/>
    <property type="gene ID" value="ENSKMAG00000000148.1"/>
</dbReference>
<dbReference type="GeneTree" id="ENSGT00940000175599"/>
<dbReference type="InterPro" id="IPR001304">
    <property type="entry name" value="C-type_lectin-like"/>
</dbReference>
<evidence type="ECO:0000259" key="1">
    <source>
        <dbReference type="PROSITE" id="PS50041"/>
    </source>
</evidence>
<dbReference type="SUPFAM" id="SSF56436">
    <property type="entry name" value="C-type lectin-like"/>
    <property type="match status" value="1"/>
</dbReference>
<evidence type="ECO:0000313" key="3">
    <source>
        <dbReference type="Proteomes" id="UP000264800"/>
    </source>
</evidence>
<proteinExistence type="predicted"/>
<dbReference type="PANTHER" id="PTHR45784:SF3">
    <property type="entry name" value="C-TYPE LECTIN DOMAIN FAMILY 4 MEMBER K-LIKE-RELATED"/>
    <property type="match status" value="1"/>
</dbReference>
<feature type="domain" description="C-type lectin" evidence="1">
    <location>
        <begin position="21"/>
        <end position="126"/>
    </location>
</feature>
<reference evidence="2" key="2">
    <citation type="submission" date="2025-09" db="UniProtKB">
        <authorList>
            <consortium name="Ensembl"/>
        </authorList>
    </citation>
    <scope>IDENTIFICATION</scope>
</reference>
<dbReference type="AlphaFoldDB" id="A0A3Q2ZC82"/>
<keyword evidence="3" id="KW-1185">Reference proteome</keyword>
<accession>A0A3Q2ZC82</accession>
<sequence length="134" mass="15517">NCLARWWRSNDLVLKNGKAQYILINEVMSWTSAQTFCRTFYTDLTSVRNPVEAGIIQEIIGYTEVWIGLFRDPWVWSDQGDSSLRLWSADQMVWSDDSSECAAMLKNESGRWGGRNCTERHPFFCSCKYPGPDF</sequence>